<organism evidence="4 5">
    <name type="scientific">Aspergillus coremiiformis</name>
    <dbReference type="NCBI Taxonomy" id="138285"/>
    <lineage>
        <taxon>Eukaryota</taxon>
        <taxon>Fungi</taxon>
        <taxon>Dikarya</taxon>
        <taxon>Ascomycota</taxon>
        <taxon>Pezizomycotina</taxon>
        <taxon>Eurotiomycetes</taxon>
        <taxon>Eurotiomycetidae</taxon>
        <taxon>Eurotiales</taxon>
        <taxon>Aspergillaceae</taxon>
        <taxon>Aspergillus</taxon>
        <taxon>Aspergillus subgen. Circumdati</taxon>
    </lineage>
</organism>
<comment type="similarity">
    <text evidence="1">Belongs to the DNA mismatch repair MutL/HexB family.</text>
</comment>
<dbReference type="SMART" id="SM00853">
    <property type="entry name" value="MutL_C"/>
    <property type="match status" value="1"/>
</dbReference>
<reference evidence="5" key="1">
    <citation type="submission" date="2019-04" db="EMBL/GenBank/DDBJ databases">
        <title>Friends and foes A comparative genomics studyof 23 Aspergillus species from section Flavi.</title>
        <authorList>
            <consortium name="DOE Joint Genome Institute"/>
            <person name="Kjaerbolling I."/>
            <person name="Vesth T."/>
            <person name="Frisvad J.C."/>
            <person name="Nybo J.L."/>
            <person name="Theobald S."/>
            <person name="Kildgaard S."/>
            <person name="Isbrandt T."/>
            <person name="Kuo A."/>
            <person name="Sato A."/>
            <person name="Lyhne E.K."/>
            <person name="Kogle M.E."/>
            <person name="Wiebenga A."/>
            <person name="Kun R.S."/>
            <person name="Lubbers R.J."/>
            <person name="Makela M.R."/>
            <person name="Barry K."/>
            <person name="Chovatia M."/>
            <person name="Clum A."/>
            <person name="Daum C."/>
            <person name="Haridas S."/>
            <person name="He G."/>
            <person name="LaButti K."/>
            <person name="Lipzen A."/>
            <person name="Mondo S."/>
            <person name="Riley R."/>
            <person name="Salamov A."/>
            <person name="Simmons B.A."/>
            <person name="Magnuson J.K."/>
            <person name="Henrissat B."/>
            <person name="Mortensen U.H."/>
            <person name="Larsen T.O."/>
            <person name="Devries R.P."/>
            <person name="Grigoriev I.V."/>
            <person name="Machida M."/>
            <person name="Baker S.E."/>
            <person name="Andersen M.R."/>
        </authorList>
    </citation>
    <scope>NUCLEOTIDE SEQUENCE [LARGE SCALE GENOMIC DNA]</scope>
    <source>
        <strain evidence="5">CBS 553.77</strain>
    </source>
</reference>
<proteinExistence type="inferred from homology"/>
<dbReference type="GO" id="GO:0032300">
    <property type="term" value="C:mismatch repair complex"/>
    <property type="evidence" value="ECO:0007669"/>
    <property type="project" value="InterPro"/>
</dbReference>
<dbReference type="Pfam" id="PF13589">
    <property type="entry name" value="HATPase_c_3"/>
    <property type="match status" value="1"/>
</dbReference>
<evidence type="ECO:0000259" key="3">
    <source>
        <dbReference type="SMART" id="SM00853"/>
    </source>
</evidence>
<dbReference type="InterPro" id="IPR038973">
    <property type="entry name" value="MutL/Mlh/Pms-like"/>
</dbReference>
<sequence length="933" mass="104069">MSLNSRRIEPLPPEVVTKLKSSTSITHLNGVIVELVKNALDANASTVSVTVDFGRGGCKVEDNGDGIQPTEFEPGGGLGRAHHTSKYHSSSDVYGQKGLFLASLSSLSLLTITSHHVRHPSTNTIMFHHSTPVVRLIPAPAQQELSLSSHGTTVTVNDLFGNMPVRVKNRALALQKHDELDRQWDELRQLLVSLMVANDSLAKLIVTEAAKDKKFILRPRTRVRRTDEELDLQRIGSIFAQAGLIEFQNADNWDAVSASVPDFSVRAAISLVPSPTKKVQFISVGKDPVFPRSSVNLFYAEVNRLFTLSDFSTIGTASNTPGTSSADHLDRYDAPNTKPTTKAVNKWPMFYIRLDTNEPHKINSEGQELPESDKSVQRIMDVLTAMIQEFLKQHSLRPRTGKRRQKMARKQAIGGTSSKSDSVPCRLDKMSNNEEALGDQLKLPNFQKSAPYITHGFGEWSKIKSAQESFHARFTKPRINSTCIGSAHPSDQENLPMGPEQAEHRMIEEAQRLLTYGNSMAPGCKDDSERDTMIPWIDPFTGRSHLVNSRTGQSVDVKSSMDDVQRPKSTGPPQTMRRFDIITRPRSAIQGRTQNIWVEKLMDKWENPVFSRSEKPINAISACHGSGISTVRARAHDGSLDACGFGNLGLSDVRGKLRKQDLETAEIIAQVDRKFILARMTITAESSRRSDPASILVLIDQHAADERCRVEALFEECFTPRMEGPRQIQTVTLEPIIFEIPASETLIFGRYTKFLGIWGIDYTIEKGPADRSAYVFVHTLPTLIAERCRLEPELVTNLIRGEIWRREENGRGIGKRSSSVPLNGAAGRWAEQLDTCPQGIVELLNSRACRTAIMFNDELTIEECQSLINRLARCVFPFQCAHGRPSMIPILDMTNILTWTPQEGVEYTNEEGEHSEFAEAFKTWTDKITSHSP</sequence>
<accession>A0A5N6Z0B1</accession>
<dbReference type="PANTHER" id="PTHR10073">
    <property type="entry name" value="DNA MISMATCH REPAIR PROTEIN MLH, PMS, MUTL"/>
    <property type="match status" value="1"/>
</dbReference>
<keyword evidence="5" id="KW-1185">Reference proteome</keyword>
<dbReference type="GO" id="GO:0016887">
    <property type="term" value="F:ATP hydrolysis activity"/>
    <property type="evidence" value="ECO:0007669"/>
    <property type="project" value="InterPro"/>
</dbReference>
<dbReference type="Gene3D" id="3.30.565.10">
    <property type="entry name" value="Histidine kinase-like ATPase, C-terminal domain"/>
    <property type="match status" value="1"/>
</dbReference>
<dbReference type="Gene3D" id="3.30.1540.20">
    <property type="entry name" value="MutL, C-terminal domain, dimerisation subdomain"/>
    <property type="match status" value="2"/>
</dbReference>
<feature type="domain" description="MutL C-terminal dimerisation" evidence="3">
    <location>
        <begin position="667"/>
        <end position="859"/>
    </location>
</feature>
<dbReference type="PANTHER" id="PTHR10073:SF47">
    <property type="entry name" value="DNA MISMATCH REPAIR PROTEIN MLH3"/>
    <property type="match status" value="1"/>
</dbReference>
<evidence type="ECO:0000256" key="1">
    <source>
        <dbReference type="ARBA" id="ARBA00006082"/>
    </source>
</evidence>
<dbReference type="SUPFAM" id="SSF55874">
    <property type="entry name" value="ATPase domain of HSP90 chaperone/DNA topoisomerase II/histidine kinase"/>
    <property type="match status" value="1"/>
</dbReference>
<feature type="region of interest" description="Disordered" evidence="2">
    <location>
        <begin position="545"/>
        <end position="576"/>
    </location>
</feature>
<dbReference type="GO" id="GO:0006298">
    <property type="term" value="P:mismatch repair"/>
    <property type="evidence" value="ECO:0007669"/>
    <property type="project" value="InterPro"/>
</dbReference>
<gene>
    <name evidence="4" type="ORF">BDV28DRAFT_47299</name>
</gene>
<dbReference type="InterPro" id="IPR042120">
    <property type="entry name" value="MutL_C_dimsub"/>
</dbReference>
<evidence type="ECO:0000313" key="4">
    <source>
        <dbReference type="EMBL" id="KAE8350119.1"/>
    </source>
</evidence>
<dbReference type="InterPro" id="IPR037198">
    <property type="entry name" value="MutL_C_sf"/>
</dbReference>
<dbReference type="InterPro" id="IPR014790">
    <property type="entry name" value="MutL_C"/>
</dbReference>
<evidence type="ECO:0000313" key="5">
    <source>
        <dbReference type="Proteomes" id="UP000327118"/>
    </source>
</evidence>
<name>A0A5N6Z0B1_9EURO</name>
<dbReference type="GO" id="GO:0140664">
    <property type="term" value="F:ATP-dependent DNA damage sensor activity"/>
    <property type="evidence" value="ECO:0007669"/>
    <property type="project" value="InterPro"/>
</dbReference>
<dbReference type="SUPFAM" id="SSF118116">
    <property type="entry name" value="DNA mismatch repair protein MutL"/>
    <property type="match status" value="1"/>
</dbReference>
<dbReference type="OrthoDB" id="429932at2759"/>
<dbReference type="EMBL" id="ML739247">
    <property type="protein sequence ID" value="KAE8350119.1"/>
    <property type="molecule type" value="Genomic_DNA"/>
</dbReference>
<feature type="compositionally biased region" description="Polar residues" evidence="2">
    <location>
        <begin position="546"/>
        <end position="557"/>
    </location>
</feature>
<evidence type="ECO:0000256" key="2">
    <source>
        <dbReference type="SAM" id="MobiDB-lite"/>
    </source>
</evidence>
<feature type="compositionally biased region" description="Basic residues" evidence="2">
    <location>
        <begin position="398"/>
        <end position="409"/>
    </location>
</feature>
<feature type="region of interest" description="Disordered" evidence="2">
    <location>
        <begin position="398"/>
        <end position="426"/>
    </location>
</feature>
<protein>
    <recommendedName>
        <fullName evidence="3">MutL C-terminal dimerisation domain-containing protein</fullName>
    </recommendedName>
</protein>
<dbReference type="GO" id="GO:0005524">
    <property type="term" value="F:ATP binding"/>
    <property type="evidence" value="ECO:0007669"/>
    <property type="project" value="InterPro"/>
</dbReference>
<dbReference type="Proteomes" id="UP000327118">
    <property type="component" value="Unassembled WGS sequence"/>
</dbReference>
<dbReference type="InterPro" id="IPR036890">
    <property type="entry name" value="HATPase_C_sf"/>
</dbReference>
<dbReference type="AlphaFoldDB" id="A0A5N6Z0B1"/>